<dbReference type="Proteomes" id="UP000238375">
    <property type="component" value="Unassembled WGS sequence"/>
</dbReference>
<evidence type="ECO:0000313" key="3">
    <source>
        <dbReference type="EMBL" id="PRY47111.1"/>
    </source>
</evidence>
<dbReference type="PANTHER" id="PTHR46723:SF1">
    <property type="entry name" value="LEUCINE-RICH REPEAT AND IQ DOMAIN-CONTAINING PROTEIN 3"/>
    <property type="match status" value="1"/>
</dbReference>
<feature type="coiled-coil region" evidence="1">
    <location>
        <begin position="963"/>
        <end position="1001"/>
    </location>
</feature>
<accession>A0A2T0TNB2</accession>
<proteinExistence type="predicted"/>
<reference evidence="3 4" key="1">
    <citation type="submission" date="2018-03" db="EMBL/GenBank/DDBJ databases">
        <title>Genomic Encyclopedia of Archaeal and Bacterial Type Strains, Phase II (KMG-II): from individual species to whole genera.</title>
        <authorList>
            <person name="Goeker M."/>
        </authorList>
    </citation>
    <scope>NUCLEOTIDE SEQUENCE [LARGE SCALE GENOMIC DNA]</scope>
    <source>
        <strain evidence="3 4">DSM 28354</strain>
    </source>
</reference>
<organism evidence="3 4">
    <name type="scientific">Spirosoma oryzae</name>
    <dbReference type="NCBI Taxonomy" id="1469603"/>
    <lineage>
        <taxon>Bacteria</taxon>
        <taxon>Pseudomonadati</taxon>
        <taxon>Bacteroidota</taxon>
        <taxon>Cytophagia</taxon>
        <taxon>Cytophagales</taxon>
        <taxon>Cytophagaceae</taxon>
        <taxon>Spirosoma</taxon>
    </lineage>
</organism>
<keyword evidence="4" id="KW-1185">Reference proteome</keyword>
<dbReference type="OrthoDB" id="1219342at2"/>
<protein>
    <submittedName>
        <fullName evidence="3">Uncharacterized protein</fullName>
    </submittedName>
</protein>
<evidence type="ECO:0000313" key="4">
    <source>
        <dbReference type="Proteomes" id="UP000238375"/>
    </source>
</evidence>
<dbReference type="EMBL" id="PVTE01000001">
    <property type="protein sequence ID" value="PRY47111.1"/>
    <property type="molecule type" value="Genomic_DNA"/>
</dbReference>
<dbReference type="InterPro" id="IPR052859">
    <property type="entry name" value="LRR-IQ_domain_protein"/>
</dbReference>
<keyword evidence="1" id="KW-0175">Coiled coil</keyword>
<evidence type="ECO:0000256" key="2">
    <source>
        <dbReference type="SAM" id="MobiDB-lite"/>
    </source>
</evidence>
<feature type="coiled-coil region" evidence="1">
    <location>
        <begin position="17"/>
        <end position="44"/>
    </location>
</feature>
<name>A0A2T0TNB2_9BACT</name>
<dbReference type="RefSeq" id="WP_106135867.1">
    <property type="nucleotide sequence ID" value="NZ_PVTE01000001.1"/>
</dbReference>
<comment type="caution">
    <text evidence="3">The sequence shown here is derived from an EMBL/GenBank/DDBJ whole genome shotgun (WGS) entry which is preliminary data.</text>
</comment>
<evidence type="ECO:0000256" key="1">
    <source>
        <dbReference type="SAM" id="Coils"/>
    </source>
</evidence>
<feature type="region of interest" description="Disordered" evidence="2">
    <location>
        <begin position="882"/>
        <end position="902"/>
    </location>
</feature>
<feature type="coiled-coil region" evidence="1">
    <location>
        <begin position="1036"/>
        <end position="1115"/>
    </location>
</feature>
<dbReference type="PANTHER" id="PTHR46723">
    <property type="entry name" value="LEUCINE-RICH REPEAT AND IQ DOMAIN-CONTAINING PROTEIN 3"/>
    <property type="match status" value="1"/>
</dbReference>
<feature type="coiled-coil region" evidence="1">
    <location>
        <begin position="497"/>
        <end position="546"/>
    </location>
</feature>
<gene>
    <name evidence="3" type="ORF">CLV58_101177</name>
</gene>
<feature type="coiled-coil region" evidence="1">
    <location>
        <begin position="801"/>
        <end position="845"/>
    </location>
</feature>
<sequence length="1651" mass="180644">MAVNLNETATLKLRGDSTELANDLTQLDTKAKELRKTLKEIETNGPGKGSEEWKKYKAELKDVTTETARLKKEVDLSQLTYAQLNNHVKDLNRELKKLKPGTDEFNAAAKRLGEAEKYFSDVNKQVTTIKKGGEDLGQPSLWNKIGGGVKIMATAFQAFMALQVVGYIIDIGKSIFETTAKFEKYEKVLTTALGGNSKAAKESLAAIKQLGAQTAFSVDEITDGYVKMVNRGLRPTKTEMVALTDLAASQGKTFDQLVEGLLDAATGEFERLKEFGMRASKAGEEVAFKFKDANLVVKNTGEGFEVLDKKTNKVVSTFQSQEEATLGVLTALGKMKGVAGQNADMMDTLDGKSSNLGDSFDALKVELGTGLRPIFVAILDLIGRAIPALSLLGKAVGTVLLIAKTMVVGISETVLNTGKMIFSLGEAALQLSQGNIAGAKATWEETKKLGADALNAIQKNVKVGVTQIVDTWKDPNAGIAAQFAGKEQGEKFQKEITKEQEKALKDREKAAEKARKAEEKAHQKQLADTQKANEKALEELARAEAETHINSIKDEEQREFVKLMVKRDREAEAVLRSKASEAEKAATIEGINKRLESEIARTAGEFAEKKRKKAEEELAKQLEAEKGIIEQERQAYNALLDWRELQAKGNSTKLNEIHRERLSRDFTATINRLDAEENAEKAKAAREITDKDQLARALAAISDRYYNERQLAGAKYSAEVAKSEEELRQKKQAIWSNGANAFKSLLAGDLNAFIEHGSKMFEGEKSAWQKRLSQNMEKYEAVGQIAQAAVQFLNGLEQQRAERAIAEAKRIRDEKVAILEQQLANEKAAQDAAELEKQRITQESNDKVSAIKSATESTISSLESQYRSLSSSEEKKKLADQLESYKTSADEKSATAKQTAEDAIEAAQEEAKRTIQAAQDAEKAAIKSATSTKDERIDAAEVTRDAEIAAINKRKDVDQETRKQLLKEAKDKFDTEKKLAEDEAKLKIEQAKETAKTQTELAKQTAKTKTELAKDQSEAELKAIEAVQKGDEKAAKEILAKAKEDQKEKIRLAKEQADKAIEEAEKEKREKLKKVEAEKQTRIQNQKELNRQIEAENQKARAAEAAAKLKAWQAQKKADMATALITGALATLKALASTIWPVNLVFAAMSAVMTGIQVAMIARQPTPQFEKGGFIARGGRHGSSYGESGIALIDRQSGREVGEMEGDEAIISREQTEANRPLIEQMFRNARTPNRRRSSVLGDRDAMGRSARSLEAPPAFKNGGLFSAPYWGRGMYEYGTIKESDSEYSSDAGSNSGSEGGVNDEATVAAAQEAVKEQLRLLAKIEEAVTLADKHAAENTKALTTKLDSLFDALGLRLGFIALSINERTRANTDRLSADLTQALADRSREIIAALNVSNRDNGRGLEALSAQQKLSFTLLNLSLTKGFTSLENKTGKGFEGMSEEIVKAVTELETELLKTLATNHKASADLVKQNQKETVTLVKANQLESVTLVKANQKATVELTRANQKETVQLLTDQQFESVTLLTDNHRETITLLTDNHRQTIDTLDRFADRTEQSLATLDADLVRALESLSNQTAYSLDVLATRTANGLDSMAFQVGGLRGSISAVEGAVYQVRGAVNGVEGAVYGTNQAGRLDSLIGAISSFAGKG</sequence>
<feature type="coiled-coil region" evidence="1">
    <location>
        <begin position="592"/>
        <end position="639"/>
    </location>
</feature>